<dbReference type="PANTHER" id="PTHR43142:SF8">
    <property type="entry name" value="CARBOXYLIC ESTER HYDROLASE"/>
    <property type="match status" value="1"/>
</dbReference>
<dbReference type="EC" id="3.1.1.-" evidence="3"/>
<feature type="domain" description="Carboxylesterase type B" evidence="5">
    <location>
        <begin position="11"/>
        <end position="465"/>
    </location>
</feature>
<dbReference type="PANTHER" id="PTHR43142">
    <property type="entry name" value="CARBOXYLIC ESTER HYDROLASE"/>
    <property type="match status" value="1"/>
</dbReference>
<dbReference type="Proteomes" id="UP000256645">
    <property type="component" value="Unassembled WGS sequence"/>
</dbReference>
<keyword evidence="7" id="KW-1185">Reference proteome</keyword>
<comment type="caution">
    <text evidence="6">The sequence shown here is derived from an EMBL/GenBank/DDBJ whole genome shotgun (WGS) entry which is preliminary data.</text>
</comment>
<dbReference type="Gene3D" id="3.40.50.1820">
    <property type="entry name" value="alpha/beta hydrolase"/>
    <property type="match status" value="1"/>
</dbReference>
<evidence type="ECO:0000256" key="2">
    <source>
        <dbReference type="ARBA" id="ARBA00022801"/>
    </source>
</evidence>
<dbReference type="PROSITE" id="PS00941">
    <property type="entry name" value="CARBOXYLESTERASE_B_2"/>
    <property type="match status" value="1"/>
</dbReference>
<dbReference type="InterPro" id="IPR019819">
    <property type="entry name" value="Carboxylesterase_B_CS"/>
</dbReference>
<evidence type="ECO:0000256" key="3">
    <source>
        <dbReference type="RuleBase" id="RU361235"/>
    </source>
</evidence>
<dbReference type="SUPFAM" id="SSF53474">
    <property type="entry name" value="alpha/beta-Hydrolases"/>
    <property type="match status" value="1"/>
</dbReference>
<evidence type="ECO:0000256" key="1">
    <source>
        <dbReference type="ARBA" id="ARBA00005964"/>
    </source>
</evidence>
<evidence type="ECO:0000313" key="6">
    <source>
        <dbReference type="EMBL" id="RDW73278.1"/>
    </source>
</evidence>
<reference evidence="6 7" key="1">
    <citation type="journal article" date="2018" name="IMA Fungus">
        <title>IMA Genome-F 9: Draft genome sequence of Annulohypoxylon stygium, Aspergillus mulundensis, Berkeleyomyces basicola (syn. Thielaviopsis basicola), Ceratocystis smalleyi, two Cercospora beticola strains, Coleophoma cylindrospora, Fusarium fracticaudum, Phialophora cf. hyalina, and Morchella septimelata.</title>
        <authorList>
            <person name="Wingfield B.D."/>
            <person name="Bills G.F."/>
            <person name="Dong Y."/>
            <person name="Huang W."/>
            <person name="Nel W.J."/>
            <person name="Swalarsk-Parry B.S."/>
            <person name="Vaghefi N."/>
            <person name="Wilken P.M."/>
            <person name="An Z."/>
            <person name="de Beer Z.W."/>
            <person name="De Vos L."/>
            <person name="Chen L."/>
            <person name="Duong T.A."/>
            <person name="Gao Y."/>
            <person name="Hammerbacher A."/>
            <person name="Kikkert J.R."/>
            <person name="Li Y."/>
            <person name="Li H."/>
            <person name="Li K."/>
            <person name="Li Q."/>
            <person name="Liu X."/>
            <person name="Ma X."/>
            <person name="Naidoo K."/>
            <person name="Pethybridge S.J."/>
            <person name="Sun J."/>
            <person name="Steenkamp E.T."/>
            <person name="van der Nest M.A."/>
            <person name="van Wyk S."/>
            <person name="Wingfield M.J."/>
            <person name="Xiong C."/>
            <person name="Yue Q."/>
            <person name="Zhang X."/>
        </authorList>
    </citation>
    <scope>NUCLEOTIDE SEQUENCE [LARGE SCALE GENOMIC DNA]</scope>
    <source>
        <strain evidence="6 7">BP6252</strain>
    </source>
</reference>
<evidence type="ECO:0000313" key="7">
    <source>
        <dbReference type="Proteomes" id="UP000256645"/>
    </source>
</evidence>
<dbReference type="Pfam" id="PF00135">
    <property type="entry name" value="COesterase"/>
    <property type="match status" value="1"/>
</dbReference>
<dbReference type="STRING" id="1849047.A0A3D8RH72"/>
<sequence>MGATNSLLSTHELETPSGTLTGRKETCPTTKKHILTRYTRVPYALPPTGARRWQKPHPLPQDHSFSNSDGSPGEYTRLGSVCPQPVYGHNSVMLPNKDAAMEEETGYDEDCLFLNIWVPGGEAPEGGWPVQIFLHGGWLQVGNAMQNAAHDPYHLIAQLPRIIVAPTYRLNLFGFLSTPSLGAANFGFWDQRLAIEWTHERISHFGGNADNITLGGLSAGAYSTIFQLFYDSLRPDDQRILKRVYLYSNAVGVQPDAVDSEACEEQFEDLCARFDIDAALSAERKVERLRRVPYTELVEQILKLKKHTFRASTDGEFVPKTFLSDILDGSFTARLKKHGVSVMLGEVENEEMLYRLVNPASSHATMVQQLNNYYPAPVTNALLASGIYEIPESGADKDEWRDCFAKIVADCQVHATIRGFASTLLETADPLPINKVHRYRICWRAKGLDEWLDPEVGLCHAADVPIWTLSGTRAGYNELDIQRVKEWLAPQVQFLEGKDVDWGTTIATEVRLFGENGDIQIAPDQLWDNGLKVWECMSKALV</sequence>
<dbReference type="PROSITE" id="PS00122">
    <property type="entry name" value="CARBOXYLESTERASE_B_1"/>
    <property type="match status" value="1"/>
</dbReference>
<protein>
    <recommendedName>
        <fullName evidence="3">Carboxylic ester hydrolase</fullName>
        <ecNumber evidence="3">3.1.1.-</ecNumber>
    </recommendedName>
</protein>
<evidence type="ECO:0000259" key="5">
    <source>
        <dbReference type="Pfam" id="PF00135"/>
    </source>
</evidence>
<gene>
    <name evidence="6" type="ORF">BP6252_07185</name>
</gene>
<proteinExistence type="inferred from homology"/>
<dbReference type="InterPro" id="IPR019826">
    <property type="entry name" value="Carboxylesterase_B_AS"/>
</dbReference>
<comment type="similarity">
    <text evidence="1 3">Belongs to the type-B carboxylesterase/lipase family.</text>
</comment>
<dbReference type="GO" id="GO:0016787">
    <property type="term" value="F:hydrolase activity"/>
    <property type="evidence" value="ECO:0007669"/>
    <property type="project" value="UniProtKB-KW"/>
</dbReference>
<dbReference type="EMBL" id="PDLM01000007">
    <property type="protein sequence ID" value="RDW73278.1"/>
    <property type="molecule type" value="Genomic_DNA"/>
</dbReference>
<organism evidence="6 7">
    <name type="scientific">Coleophoma cylindrospora</name>
    <dbReference type="NCBI Taxonomy" id="1849047"/>
    <lineage>
        <taxon>Eukaryota</taxon>
        <taxon>Fungi</taxon>
        <taxon>Dikarya</taxon>
        <taxon>Ascomycota</taxon>
        <taxon>Pezizomycotina</taxon>
        <taxon>Leotiomycetes</taxon>
        <taxon>Helotiales</taxon>
        <taxon>Dermateaceae</taxon>
        <taxon>Coleophoma</taxon>
    </lineage>
</organism>
<dbReference type="OrthoDB" id="6846267at2759"/>
<dbReference type="AlphaFoldDB" id="A0A3D8RH72"/>
<feature type="region of interest" description="Disordered" evidence="4">
    <location>
        <begin position="46"/>
        <end position="76"/>
    </location>
</feature>
<name>A0A3D8RH72_9HELO</name>
<feature type="region of interest" description="Disordered" evidence="4">
    <location>
        <begin position="1"/>
        <end position="25"/>
    </location>
</feature>
<keyword evidence="2 3" id="KW-0378">Hydrolase</keyword>
<dbReference type="InterPro" id="IPR029058">
    <property type="entry name" value="AB_hydrolase_fold"/>
</dbReference>
<evidence type="ECO:0000256" key="4">
    <source>
        <dbReference type="SAM" id="MobiDB-lite"/>
    </source>
</evidence>
<dbReference type="InterPro" id="IPR002018">
    <property type="entry name" value="CarbesteraseB"/>
</dbReference>
<accession>A0A3D8RH72</accession>